<dbReference type="GO" id="GO:0006626">
    <property type="term" value="P:protein targeting to mitochondrion"/>
    <property type="evidence" value="ECO:0007669"/>
    <property type="project" value="UniProtKB-ARBA"/>
</dbReference>
<evidence type="ECO:0000256" key="1">
    <source>
        <dbReference type="ARBA" id="ARBA00004572"/>
    </source>
</evidence>
<dbReference type="Pfam" id="PF10642">
    <property type="entry name" value="Tom5"/>
    <property type="match status" value="1"/>
</dbReference>
<protein>
    <submittedName>
        <fullName evidence="10">Mitochondrial outer membrane translocase complex, subunit Tom5</fullName>
    </submittedName>
</protein>
<evidence type="ECO:0000256" key="8">
    <source>
        <dbReference type="ARBA" id="ARBA00023136"/>
    </source>
</evidence>
<evidence type="ECO:0000313" key="11">
    <source>
        <dbReference type="Proteomes" id="UP001174934"/>
    </source>
</evidence>
<keyword evidence="2" id="KW-0813">Transport</keyword>
<keyword evidence="5" id="KW-0653">Protein transport</keyword>
<keyword evidence="6" id="KW-1133">Transmembrane helix</keyword>
<evidence type="ECO:0000256" key="2">
    <source>
        <dbReference type="ARBA" id="ARBA00022448"/>
    </source>
</evidence>
<dbReference type="InterPro" id="IPR019603">
    <property type="entry name" value="Tom5"/>
</dbReference>
<gene>
    <name evidence="10" type="ORF">B0T17DRAFT_620725</name>
</gene>
<name>A0AA39U787_9PEZI</name>
<organism evidence="10 11">
    <name type="scientific">Bombardia bombarda</name>
    <dbReference type="NCBI Taxonomy" id="252184"/>
    <lineage>
        <taxon>Eukaryota</taxon>
        <taxon>Fungi</taxon>
        <taxon>Dikarya</taxon>
        <taxon>Ascomycota</taxon>
        <taxon>Pezizomycotina</taxon>
        <taxon>Sordariomycetes</taxon>
        <taxon>Sordariomycetidae</taxon>
        <taxon>Sordariales</taxon>
        <taxon>Lasiosphaeriaceae</taxon>
        <taxon>Bombardia</taxon>
    </lineage>
</organism>
<accession>A0AA39U787</accession>
<keyword evidence="3" id="KW-0812">Transmembrane</keyword>
<dbReference type="GO" id="GO:0005741">
    <property type="term" value="C:mitochondrial outer membrane"/>
    <property type="evidence" value="ECO:0007669"/>
    <property type="project" value="UniProtKB-SubCell"/>
</dbReference>
<dbReference type="GO" id="GO:0015031">
    <property type="term" value="P:protein transport"/>
    <property type="evidence" value="ECO:0007669"/>
    <property type="project" value="UniProtKB-KW"/>
</dbReference>
<dbReference type="AlphaFoldDB" id="A0AA39U787"/>
<sequence>MFGGFQAPQPSAEDIRAAEDQATYAVQSAVGMAVALYFSPFLIDAVYNLF</sequence>
<evidence type="ECO:0000313" key="10">
    <source>
        <dbReference type="EMBL" id="KAK0612554.1"/>
    </source>
</evidence>
<dbReference type="Proteomes" id="UP001174934">
    <property type="component" value="Unassembled WGS sequence"/>
</dbReference>
<comment type="caution">
    <text evidence="10">The sequence shown here is derived from an EMBL/GenBank/DDBJ whole genome shotgun (WGS) entry which is preliminary data.</text>
</comment>
<comment type="similarity">
    <text evidence="9">Belongs to the Tom5 family.</text>
</comment>
<evidence type="ECO:0000256" key="4">
    <source>
        <dbReference type="ARBA" id="ARBA00022787"/>
    </source>
</evidence>
<evidence type="ECO:0000256" key="5">
    <source>
        <dbReference type="ARBA" id="ARBA00022927"/>
    </source>
</evidence>
<keyword evidence="4" id="KW-1000">Mitochondrion outer membrane</keyword>
<evidence type="ECO:0000256" key="3">
    <source>
        <dbReference type="ARBA" id="ARBA00022692"/>
    </source>
</evidence>
<evidence type="ECO:0000256" key="7">
    <source>
        <dbReference type="ARBA" id="ARBA00023128"/>
    </source>
</evidence>
<keyword evidence="7" id="KW-0496">Mitochondrion</keyword>
<reference evidence="10" key="1">
    <citation type="submission" date="2023-06" db="EMBL/GenBank/DDBJ databases">
        <title>Genome-scale phylogeny and comparative genomics of the fungal order Sordariales.</title>
        <authorList>
            <consortium name="Lawrence Berkeley National Laboratory"/>
            <person name="Hensen N."/>
            <person name="Bonometti L."/>
            <person name="Westerberg I."/>
            <person name="Brannstrom I.O."/>
            <person name="Guillou S."/>
            <person name="Cros-Aarteil S."/>
            <person name="Calhoun S."/>
            <person name="Haridas S."/>
            <person name="Kuo A."/>
            <person name="Mondo S."/>
            <person name="Pangilinan J."/>
            <person name="Riley R."/>
            <person name="LaButti K."/>
            <person name="Andreopoulos B."/>
            <person name="Lipzen A."/>
            <person name="Chen C."/>
            <person name="Yanf M."/>
            <person name="Daum C."/>
            <person name="Ng V."/>
            <person name="Clum A."/>
            <person name="Steindorff A."/>
            <person name="Ohm R."/>
            <person name="Martin F."/>
            <person name="Silar P."/>
            <person name="Natvig D."/>
            <person name="Lalanne C."/>
            <person name="Gautier V."/>
            <person name="Ament-velasquez S.L."/>
            <person name="Kruys A."/>
            <person name="Hutchinson M.I."/>
            <person name="Powell A.J."/>
            <person name="Barry K."/>
            <person name="Miller A.N."/>
            <person name="Grigoriev I.V."/>
            <person name="Debuchy R."/>
            <person name="Gladieux P."/>
            <person name="Thoren M.H."/>
            <person name="Johannesson H."/>
        </authorList>
    </citation>
    <scope>NUCLEOTIDE SEQUENCE</scope>
    <source>
        <strain evidence="10">SMH3391-2</strain>
    </source>
</reference>
<evidence type="ECO:0000256" key="9">
    <source>
        <dbReference type="ARBA" id="ARBA00025716"/>
    </source>
</evidence>
<comment type="subcellular location">
    <subcellularLocation>
        <location evidence="1">Mitochondrion outer membrane</location>
        <topology evidence="1">Single-pass membrane protein</topology>
    </subcellularLocation>
</comment>
<keyword evidence="8" id="KW-0472">Membrane</keyword>
<evidence type="ECO:0000256" key="6">
    <source>
        <dbReference type="ARBA" id="ARBA00022989"/>
    </source>
</evidence>
<proteinExistence type="inferred from homology"/>
<dbReference type="EMBL" id="JAULSR010000009">
    <property type="protein sequence ID" value="KAK0612554.1"/>
    <property type="molecule type" value="Genomic_DNA"/>
</dbReference>
<keyword evidence="11" id="KW-1185">Reference proteome</keyword>